<dbReference type="Pfam" id="PF04542">
    <property type="entry name" value="Sigma70_r2"/>
    <property type="match status" value="1"/>
</dbReference>
<reference evidence="9" key="1">
    <citation type="journal article" date="2019" name="Int. J. Syst. Evol. Microbiol.">
        <title>The Global Catalogue of Microorganisms (GCM) 10K type strain sequencing project: providing services to taxonomists for standard genome sequencing and annotation.</title>
        <authorList>
            <consortium name="The Broad Institute Genomics Platform"/>
            <consortium name="The Broad Institute Genome Sequencing Center for Infectious Disease"/>
            <person name="Wu L."/>
            <person name="Ma J."/>
        </authorList>
    </citation>
    <scope>NUCLEOTIDE SEQUENCE [LARGE SCALE GENOMIC DNA]</scope>
    <source>
        <strain evidence="9">JCM 13850</strain>
    </source>
</reference>
<dbReference type="NCBIfam" id="NF007214">
    <property type="entry name" value="PRK09636.1"/>
    <property type="match status" value="1"/>
</dbReference>
<evidence type="ECO:0000259" key="6">
    <source>
        <dbReference type="Pfam" id="PF04542"/>
    </source>
</evidence>
<comment type="similarity">
    <text evidence="1">Belongs to the sigma-70 factor family. ECF subfamily.</text>
</comment>
<keyword evidence="5" id="KW-0804">Transcription</keyword>
<keyword evidence="4" id="KW-0731">Sigma factor</keyword>
<evidence type="ECO:0000256" key="3">
    <source>
        <dbReference type="ARBA" id="ARBA00023015"/>
    </source>
</evidence>
<dbReference type="Gene3D" id="1.10.1740.10">
    <property type="match status" value="1"/>
</dbReference>
<feature type="domain" description="RNA polymerase sigma-70 region 2" evidence="6">
    <location>
        <begin position="9"/>
        <end position="71"/>
    </location>
</feature>
<dbReference type="SUPFAM" id="SSF54427">
    <property type="entry name" value="NTF2-like"/>
    <property type="match status" value="1"/>
</dbReference>
<dbReference type="EMBL" id="BAAAMR010000019">
    <property type="protein sequence ID" value="GAA2133217.1"/>
    <property type="molecule type" value="Genomic_DNA"/>
</dbReference>
<evidence type="ECO:0000313" key="9">
    <source>
        <dbReference type="Proteomes" id="UP001501020"/>
    </source>
</evidence>
<evidence type="ECO:0000256" key="5">
    <source>
        <dbReference type="ARBA" id="ARBA00023163"/>
    </source>
</evidence>
<dbReference type="RefSeq" id="WP_344265679.1">
    <property type="nucleotide sequence ID" value="NZ_BAAAMR010000019.1"/>
</dbReference>
<dbReference type="InterPro" id="IPR032710">
    <property type="entry name" value="NTF2-like_dom_sf"/>
</dbReference>
<evidence type="ECO:0000256" key="2">
    <source>
        <dbReference type="ARBA" id="ARBA00011344"/>
    </source>
</evidence>
<dbReference type="NCBIfam" id="TIGR02937">
    <property type="entry name" value="sigma70-ECF"/>
    <property type="match status" value="1"/>
</dbReference>
<dbReference type="Gene3D" id="1.10.10.10">
    <property type="entry name" value="Winged helix-like DNA-binding domain superfamily/Winged helix DNA-binding domain"/>
    <property type="match status" value="1"/>
</dbReference>
<keyword evidence="9" id="KW-1185">Reference proteome</keyword>
<dbReference type="InterPro" id="IPR014284">
    <property type="entry name" value="RNA_pol_sigma-70_dom"/>
</dbReference>
<sequence>MAADEEAFLAHRDLLMGVAYRVLGTVADAEDVVQEAWLRWSKADAGQVANPEAFLVTVTTRLALDRLRRLRARRETYVGEWLPEPSPTADHAGDTAGDAADRVVRLESLSMALLVVMESLSPLERAVFVLRDVFAFSYAEIGAALEKSEPAVRQLAARARGHVRERRPRFEVDPAVWREVTDRFFAACLTGGLEGLMALLAPDVRLIADSGGNAVAPRRVVTGREQVARFVLSIMRMRASFTDSAGVAPTAHIDYRMVTANGGPALQVTADGRPFVHFQVQAADGLVNACYLVVNPEKLAGFMSRDGQVLRP</sequence>
<keyword evidence="3" id="KW-0805">Transcription regulation</keyword>
<dbReference type="SUPFAM" id="SSF88946">
    <property type="entry name" value="Sigma2 domain of RNA polymerase sigma factors"/>
    <property type="match status" value="1"/>
</dbReference>
<dbReference type="InterPro" id="IPR007627">
    <property type="entry name" value="RNA_pol_sigma70_r2"/>
</dbReference>
<dbReference type="InterPro" id="IPR052704">
    <property type="entry name" value="ECF_Sigma-70_Domain"/>
</dbReference>
<proteinExistence type="inferred from homology"/>
<dbReference type="Pfam" id="PF08281">
    <property type="entry name" value="Sigma70_r4_2"/>
    <property type="match status" value="1"/>
</dbReference>
<gene>
    <name evidence="8" type="ORF">GCM10009727_26400</name>
</gene>
<organism evidence="8 9">
    <name type="scientific">Actinomadura napierensis</name>
    <dbReference type="NCBI Taxonomy" id="267854"/>
    <lineage>
        <taxon>Bacteria</taxon>
        <taxon>Bacillati</taxon>
        <taxon>Actinomycetota</taxon>
        <taxon>Actinomycetes</taxon>
        <taxon>Streptosporangiales</taxon>
        <taxon>Thermomonosporaceae</taxon>
        <taxon>Actinomadura</taxon>
    </lineage>
</organism>
<protein>
    <submittedName>
        <fullName evidence="8">RNA polymerase sigma-70 factor</fullName>
    </submittedName>
</protein>
<comment type="caution">
    <text evidence="8">The sequence shown here is derived from an EMBL/GenBank/DDBJ whole genome shotgun (WGS) entry which is preliminary data.</text>
</comment>
<dbReference type="SUPFAM" id="SSF88659">
    <property type="entry name" value="Sigma3 and sigma4 domains of RNA polymerase sigma factors"/>
    <property type="match status" value="1"/>
</dbReference>
<feature type="domain" description="RNA polymerase sigma factor 70 region 4 type 2" evidence="7">
    <location>
        <begin position="111"/>
        <end position="162"/>
    </location>
</feature>
<dbReference type="PANTHER" id="PTHR30173:SF36">
    <property type="entry name" value="ECF RNA POLYMERASE SIGMA FACTOR SIGJ"/>
    <property type="match status" value="1"/>
</dbReference>
<dbReference type="PANTHER" id="PTHR30173">
    <property type="entry name" value="SIGMA 19 FACTOR"/>
    <property type="match status" value="1"/>
</dbReference>
<dbReference type="Gene3D" id="3.10.450.50">
    <property type="match status" value="1"/>
</dbReference>
<dbReference type="CDD" id="cd06171">
    <property type="entry name" value="Sigma70_r4"/>
    <property type="match status" value="1"/>
</dbReference>
<comment type="subunit">
    <text evidence="2">Interacts transiently with the RNA polymerase catalytic core formed by RpoA, RpoB, RpoC and RpoZ (2 alpha, 1 beta, 1 beta' and 1 omega subunit) to form the RNA polymerase holoenzyme that can initiate transcription.</text>
</comment>
<evidence type="ECO:0000313" key="8">
    <source>
        <dbReference type="EMBL" id="GAA2133217.1"/>
    </source>
</evidence>
<dbReference type="Proteomes" id="UP001501020">
    <property type="component" value="Unassembled WGS sequence"/>
</dbReference>
<dbReference type="InterPro" id="IPR013325">
    <property type="entry name" value="RNA_pol_sigma_r2"/>
</dbReference>
<evidence type="ECO:0000259" key="7">
    <source>
        <dbReference type="Pfam" id="PF08281"/>
    </source>
</evidence>
<accession>A0ABP5KJ90</accession>
<dbReference type="InterPro" id="IPR013324">
    <property type="entry name" value="RNA_pol_sigma_r3/r4-like"/>
</dbReference>
<dbReference type="InterPro" id="IPR013249">
    <property type="entry name" value="RNA_pol_sigma70_r4_t2"/>
</dbReference>
<evidence type="ECO:0000256" key="1">
    <source>
        <dbReference type="ARBA" id="ARBA00010641"/>
    </source>
</evidence>
<evidence type="ECO:0000256" key="4">
    <source>
        <dbReference type="ARBA" id="ARBA00023082"/>
    </source>
</evidence>
<dbReference type="InterPro" id="IPR036388">
    <property type="entry name" value="WH-like_DNA-bd_sf"/>
</dbReference>
<name>A0ABP5KJ90_9ACTN</name>